<dbReference type="Proteomes" id="UP000738359">
    <property type="component" value="Unassembled WGS sequence"/>
</dbReference>
<dbReference type="AlphaFoldDB" id="A0A9P6J5Z5"/>
<feature type="coiled-coil region" evidence="1">
    <location>
        <begin position="322"/>
        <end position="418"/>
    </location>
</feature>
<feature type="compositionally biased region" description="Basic and acidic residues" evidence="2">
    <location>
        <begin position="660"/>
        <end position="677"/>
    </location>
</feature>
<keyword evidence="1" id="KW-0175">Coiled coil</keyword>
<feature type="region of interest" description="Disordered" evidence="2">
    <location>
        <begin position="476"/>
        <end position="514"/>
    </location>
</feature>
<dbReference type="OrthoDB" id="2441315at2759"/>
<feature type="compositionally biased region" description="Basic residues" evidence="2">
    <location>
        <begin position="629"/>
        <end position="638"/>
    </location>
</feature>
<keyword evidence="4" id="KW-1185">Reference proteome</keyword>
<accession>A0A9P6J5Z5</accession>
<protein>
    <submittedName>
        <fullName evidence="3">Uncharacterized protein</fullName>
    </submittedName>
</protein>
<proteinExistence type="predicted"/>
<feature type="region of interest" description="Disordered" evidence="2">
    <location>
        <begin position="617"/>
        <end position="687"/>
    </location>
</feature>
<evidence type="ECO:0000313" key="4">
    <source>
        <dbReference type="Proteomes" id="UP000738359"/>
    </source>
</evidence>
<sequence>MGVESISTHTLKNDATTTIVSRTTTIVSEHEEVVADQDGHGVVEGVKKTLRDYWFPPHHHRHHHHHSHHQHAVDSDDEDDDEDDNESTQHRSHSPFRANRVMNRAYNYWKSLTSDADEAAKELVIKAKEARDEAAKEAKWAMFGYKREAREAYEAAERKYLDALAAAEKVHADAHASARTKWFQQSDCTQKEVGDAVKDKVGEVTHEKWDRFKAAVDSLAFNPPKYACSPSSQYWFSRQNPGADSGWDCREIWDHSNRDDHAHNVLKKLPQKHLPVDRVHGTLSDLFHQAKLKSKTAPSVTSFDPTLKSVRDYYHGILDRIARNEQGAVDELDTVAENLKEKLNEAKYREEQTDSWLTAQWNSVVHNAGDAKDQYERVFKNVLKNIKQARAEAYNSVITNLQKTVVTARNNIKEAIRASKNEVDKSRVHRAVQEASQSFAHTLRETEAKIKAAPRNAYDNAVDSFNKETAQLKAKLEHAAEAARKSGSSISHHASKSVSSAAHHASQSGKNFRDDASRRLNEAKRSADSIKHRASSKYDRATASVSSIWGSATPFSEPLNRVHETYHHLLGEAKHSLFGEHHHHYGNHHEISSFYGLLTAVYLLLLARRIWLRRHHDHSSTETHGNLHVTKRTRRHSHTSTASDDHHEHNREKHGKHKHQDAEDHHDHPHHDHQDHLHSHHPHHHQSNSFTTVLHKFTSVVPATLVLLIFLELAGFSRLALHTLFGSLVVSQLLRCGYLTNLLELLGILDTALGERVSVRTVHEMGHGLAWTVFGLAAAANAIRVLHDHA</sequence>
<organism evidence="3 4">
    <name type="scientific">Mortierella alpina</name>
    <name type="common">Oleaginous fungus</name>
    <name type="synonym">Mortierella renispora</name>
    <dbReference type="NCBI Taxonomy" id="64518"/>
    <lineage>
        <taxon>Eukaryota</taxon>
        <taxon>Fungi</taxon>
        <taxon>Fungi incertae sedis</taxon>
        <taxon>Mucoromycota</taxon>
        <taxon>Mortierellomycotina</taxon>
        <taxon>Mortierellomycetes</taxon>
        <taxon>Mortierellales</taxon>
        <taxon>Mortierellaceae</taxon>
        <taxon>Mortierella</taxon>
    </lineage>
</organism>
<feature type="compositionally biased region" description="Low complexity" evidence="2">
    <location>
        <begin position="486"/>
        <end position="508"/>
    </location>
</feature>
<dbReference type="EMBL" id="JAAAHY010000655">
    <property type="protein sequence ID" value="KAF9959836.1"/>
    <property type="molecule type" value="Genomic_DNA"/>
</dbReference>
<name>A0A9P6J5Z5_MORAP</name>
<evidence type="ECO:0000256" key="2">
    <source>
        <dbReference type="SAM" id="MobiDB-lite"/>
    </source>
</evidence>
<feature type="compositionally biased region" description="Acidic residues" evidence="2">
    <location>
        <begin position="75"/>
        <end position="86"/>
    </location>
</feature>
<evidence type="ECO:0000256" key="1">
    <source>
        <dbReference type="SAM" id="Coils"/>
    </source>
</evidence>
<reference evidence="3" key="1">
    <citation type="journal article" date="2020" name="Fungal Divers.">
        <title>Resolving the Mortierellaceae phylogeny through synthesis of multi-gene phylogenetics and phylogenomics.</title>
        <authorList>
            <person name="Vandepol N."/>
            <person name="Liber J."/>
            <person name="Desiro A."/>
            <person name="Na H."/>
            <person name="Kennedy M."/>
            <person name="Barry K."/>
            <person name="Grigoriev I.V."/>
            <person name="Miller A.N."/>
            <person name="O'Donnell K."/>
            <person name="Stajich J.E."/>
            <person name="Bonito G."/>
        </authorList>
    </citation>
    <scope>NUCLEOTIDE SEQUENCE</scope>
    <source>
        <strain evidence="3">CK1249</strain>
    </source>
</reference>
<feature type="compositionally biased region" description="Basic residues" evidence="2">
    <location>
        <begin position="59"/>
        <end position="70"/>
    </location>
</feature>
<feature type="region of interest" description="Disordered" evidence="2">
    <location>
        <begin position="59"/>
        <end position="97"/>
    </location>
</feature>
<comment type="caution">
    <text evidence="3">The sequence shown here is derived from an EMBL/GenBank/DDBJ whole genome shotgun (WGS) entry which is preliminary data.</text>
</comment>
<evidence type="ECO:0000313" key="3">
    <source>
        <dbReference type="EMBL" id="KAF9959836.1"/>
    </source>
</evidence>
<gene>
    <name evidence="3" type="ORF">BGZ70_008746</name>
</gene>